<evidence type="ECO:0000313" key="1">
    <source>
        <dbReference type="EMBL" id="MCH5598953.1"/>
    </source>
</evidence>
<dbReference type="Proteomes" id="UP001202248">
    <property type="component" value="Unassembled WGS sequence"/>
</dbReference>
<gene>
    <name evidence="1" type="ORF">MKP09_14075</name>
</gene>
<evidence type="ECO:0000313" key="2">
    <source>
        <dbReference type="Proteomes" id="UP001202248"/>
    </source>
</evidence>
<comment type="caution">
    <text evidence="1">The sequence shown here is derived from an EMBL/GenBank/DDBJ whole genome shotgun (WGS) entry which is preliminary data.</text>
</comment>
<sequence>MIEPSNEKTEAVSFKTYARKSGQPLMPQQIKTQLEKDDQYSVYPYHALGSGNIKTGYESLAEWILEHQGKVAIDGMNGVFWNEVHDSLSRAFAKTEKKYNGDLLMNFLFQKKRLIDWFNLFWVK</sequence>
<name>A0ABS9SKR3_9BACT</name>
<accession>A0ABS9SKR3</accession>
<organism evidence="1 2">
    <name type="scientific">Niabella ginsengisoli</name>
    <dbReference type="NCBI Taxonomy" id="522298"/>
    <lineage>
        <taxon>Bacteria</taxon>
        <taxon>Pseudomonadati</taxon>
        <taxon>Bacteroidota</taxon>
        <taxon>Chitinophagia</taxon>
        <taxon>Chitinophagales</taxon>
        <taxon>Chitinophagaceae</taxon>
        <taxon>Niabella</taxon>
    </lineage>
</organism>
<keyword evidence="2" id="KW-1185">Reference proteome</keyword>
<dbReference type="RefSeq" id="WP_240830616.1">
    <property type="nucleotide sequence ID" value="NZ_JAKWBL010000002.1"/>
</dbReference>
<proteinExistence type="predicted"/>
<protein>
    <submittedName>
        <fullName evidence="1">Uncharacterized protein</fullName>
    </submittedName>
</protein>
<dbReference type="EMBL" id="JAKWBL010000002">
    <property type="protein sequence ID" value="MCH5598953.1"/>
    <property type="molecule type" value="Genomic_DNA"/>
</dbReference>
<reference evidence="1 2" key="1">
    <citation type="submission" date="2022-02" db="EMBL/GenBank/DDBJ databases">
        <authorList>
            <person name="Min J."/>
        </authorList>
    </citation>
    <scope>NUCLEOTIDE SEQUENCE [LARGE SCALE GENOMIC DNA]</scope>
    <source>
        <strain evidence="1 2">GR10-1</strain>
    </source>
</reference>